<evidence type="ECO:0000313" key="2">
    <source>
        <dbReference type="Proteomes" id="UP000654471"/>
    </source>
</evidence>
<name>A0ABQ2VFR5_9ACTN</name>
<comment type="caution">
    <text evidence="1">The sequence shown here is derived from an EMBL/GenBank/DDBJ whole genome shotgun (WGS) entry which is preliminary data.</text>
</comment>
<accession>A0ABQ2VFR5</accession>
<protein>
    <submittedName>
        <fullName evidence="1">Uncharacterized protein</fullName>
    </submittedName>
</protein>
<reference evidence="2" key="1">
    <citation type="journal article" date="2019" name="Int. J. Syst. Evol. Microbiol.">
        <title>The Global Catalogue of Microorganisms (GCM) 10K type strain sequencing project: providing services to taxonomists for standard genome sequencing and annotation.</title>
        <authorList>
            <consortium name="The Broad Institute Genomics Platform"/>
            <consortium name="The Broad Institute Genome Sequencing Center for Infectious Disease"/>
            <person name="Wu L."/>
            <person name="Ma J."/>
        </authorList>
    </citation>
    <scope>NUCLEOTIDE SEQUENCE [LARGE SCALE GENOMIC DNA]</scope>
    <source>
        <strain evidence="2">JCM 3399</strain>
    </source>
</reference>
<proteinExistence type="predicted"/>
<organism evidence="1 2">
    <name type="scientific">Streptomyces albospinus</name>
    <dbReference type="NCBI Taxonomy" id="285515"/>
    <lineage>
        <taxon>Bacteria</taxon>
        <taxon>Bacillati</taxon>
        <taxon>Actinomycetota</taxon>
        <taxon>Actinomycetes</taxon>
        <taxon>Kitasatosporales</taxon>
        <taxon>Streptomycetaceae</taxon>
        <taxon>Streptomyces</taxon>
    </lineage>
</organism>
<dbReference type="RefSeq" id="WP_189304849.1">
    <property type="nucleotide sequence ID" value="NZ_BMRP01000025.1"/>
</dbReference>
<dbReference type="Proteomes" id="UP000654471">
    <property type="component" value="Unassembled WGS sequence"/>
</dbReference>
<evidence type="ECO:0000313" key="1">
    <source>
        <dbReference type="EMBL" id="GGU84311.1"/>
    </source>
</evidence>
<gene>
    <name evidence="1" type="ORF">GCM10010211_57800</name>
</gene>
<sequence>MSSHSRRLQRIDPGGEQVVVLTRHEYDRLEASRRQVGAQHKRLRAMRQRLDRRDVLLADAALVLASAEVHSCPEADQAVSHTDVTCRGCRLLAAIRDDTRPVP</sequence>
<keyword evidence="2" id="KW-1185">Reference proteome</keyword>
<dbReference type="EMBL" id="BMRP01000025">
    <property type="protein sequence ID" value="GGU84311.1"/>
    <property type="molecule type" value="Genomic_DNA"/>
</dbReference>